<name>A0A6L9LA78_9BACT</name>
<dbReference type="RefSeq" id="WP_163952870.1">
    <property type="nucleotide sequence ID" value="NZ_JAAFZH010000011.1"/>
</dbReference>
<protein>
    <submittedName>
        <fullName evidence="1">DUF3891 family protein</fullName>
    </submittedName>
</protein>
<dbReference type="Proteomes" id="UP000474175">
    <property type="component" value="Unassembled WGS sequence"/>
</dbReference>
<sequence>MIVTSKDFGWEVIHQQAHGLLALHLGINWQIEKRPVNWIETLVALTEHDDGQDAWEDRHHLTQAGAPMDFNIQSYSVAQARRMIEIALEKSRWNALMVSMHASFLYEPVRHHPVGHQQKEMTEFLDQQQKNQRDWLRMLKMKRQQADYAYDFIQWCDAFSLILCQDLVPPDGRRLEISRGPDKISYYVFQQPDGVLRVDPWPYEIDSFTVNVEAFEVRQLSFESDRALYDAIQQADVIQKQWTVERADR</sequence>
<reference evidence="1 2" key="1">
    <citation type="submission" date="2020-02" db="EMBL/GenBank/DDBJ databases">
        <title>Draft genome sequence of two Spirosoma agri KCTC 52727 and Spirosoma terrae KCTC 52035.</title>
        <authorList>
            <person name="Rojas J."/>
            <person name="Ambika Manirajan B."/>
            <person name="Suarez C."/>
            <person name="Ratering S."/>
            <person name="Schnell S."/>
        </authorList>
    </citation>
    <scope>NUCLEOTIDE SEQUENCE [LARGE SCALE GENOMIC DNA]</scope>
    <source>
        <strain evidence="1 2">KCTC 52035</strain>
    </source>
</reference>
<dbReference type="EMBL" id="JAAFZH010000011">
    <property type="protein sequence ID" value="NDU97434.1"/>
    <property type="molecule type" value="Genomic_DNA"/>
</dbReference>
<comment type="caution">
    <text evidence="1">The sequence shown here is derived from an EMBL/GenBank/DDBJ whole genome shotgun (WGS) entry which is preliminary data.</text>
</comment>
<dbReference type="Pfam" id="PF13030">
    <property type="entry name" value="DUF3891"/>
    <property type="match status" value="1"/>
</dbReference>
<accession>A0A6L9LA78</accession>
<proteinExistence type="predicted"/>
<dbReference type="AlphaFoldDB" id="A0A6L9LA78"/>
<gene>
    <name evidence="1" type="ORF">GK108_21300</name>
</gene>
<organism evidence="1 2">
    <name type="scientific">Spirosoma terrae</name>
    <dbReference type="NCBI Taxonomy" id="1968276"/>
    <lineage>
        <taxon>Bacteria</taxon>
        <taxon>Pseudomonadati</taxon>
        <taxon>Bacteroidota</taxon>
        <taxon>Cytophagia</taxon>
        <taxon>Cytophagales</taxon>
        <taxon>Cytophagaceae</taxon>
        <taxon>Spirosoma</taxon>
    </lineage>
</organism>
<keyword evidence="2" id="KW-1185">Reference proteome</keyword>
<dbReference type="InterPro" id="IPR024992">
    <property type="entry name" value="DUF3891"/>
</dbReference>
<evidence type="ECO:0000313" key="2">
    <source>
        <dbReference type="Proteomes" id="UP000474175"/>
    </source>
</evidence>
<evidence type="ECO:0000313" key="1">
    <source>
        <dbReference type="EMBL" id="NDU97434.1"/>
    </source>
</evidence>